<feature type="compositionally biased region" description="Polar residues" evidence="1">
    <location>
        <begin position="375"/>
        <end position="401"/>
    </location>
</feature>
<feature type="domain" description="RING-type" evidence="2">
    <location>
        <begin position="19"/>
        <end position="59"/>
    </location>
</feature>
<organism evidence="3">
    <name type="scientific">Phaffia rhodozyma</name>
    <name type="common">Yeast</name>
    <name type="synonym">Xanthophyllomyces dendrorhous</name>
    <dbReference type="NCBI Taxonomy" id="264483"/>
    <lineage>
        <taxon>Eukaryota</taxon>
        <taxon>Fungi</taxon>
        <taxon>Dikarya</taxon>
        <taxon>Basidiomycota</taxon>
        <taxon>Agaricomycotina</taxon>
        <taxon>Tremellomycetes</taxon>
        <taxon>Cystofilobasidiales</taxon>
        <taxon>Mrakiaceae</taxon>
        <taxon>Phaffia</taxon>
    </lineage>
</organism>
<dbReference type="AlphaFoldDB" id="A0A0F7SIA9"/>
<sequence length="401" mass="44839">MSNQKPEPNLLTFWNLVSCSVCRRSISDIGPTLSLWITSCGHILCDDHRDPRKRCAECQSENILLQPLPSADKPPDQFADFLGSIPTQTVMEAVEFQQRYLIDLVSYFKRKTISQKNVLSDVKTRLAAGMESLARNARLEQEILDLRAENRALLARLAHHSEHGNPRESMGPPRRPSSTYVSVHSSDESRKRRREGPSSESGNTVPSPHPYHQHMVPPRLTIPPSHRPGSSIPVMDTSQVRLSGRSSRPDRGEGALAIAPERIQRSKSTLGKLPYDPRSSRQLTATPLSDRSTPNHRYMPRTTPQPIHPDISNTTQYPGRPSSSASYRSQGSNSTLIRPMPLPSQTRPMPRVLHTTRPQSSAPTRPFPDPIIRASSVNSSRSPFYTQPPSTPRSWSSVHDK</sequence>
<feature type="compositionally biased region" description="Polar residues" evidence="1">
    <location>
        <begin position="236"/>
        <end position="246"/>
    </location>
</feature>
<name>A0A0F7SIA9_PHARH</name>
<feature type="compositionally biased region" description="Polar residues" evidence="1">
    <location>
        <begin position="311"/>
        <end position="336"/>
    </location>
</feature>
<reference evidence="3" key="1">
    <citation type="submission" date="2014-08" db="EMBL/GenBank/DDBJ databases">
        <authorList>
            <person name="Sharma Rahul"/>
            <person name="Thines Marco"/>
        </authorList>
    </citation>
    <scope>NUCLEOTIDE SEQUENCE</scope>
</reference>
<protein>
    <submittedName>
        <fullName evidence="3">Zinc finger, RING-type</fullName>
    </submittedName>
</protein>
<dbReference type="Pfam" id="PF14634">
    <property type="entry name" value="zf-RING_5"/>
    <property type="match status" value="1"/>
</dbReference>
<accession>A0A0F7SIA9</accession>
<dbReference type="EMBL" id="LN483167">
    <property type="protein sequence ID" value="CDZ97049.1"/>
    <property type="molecule type" value="Genomic_DNA"/>
</dbReference>
<evidence type="ECO:0000256" key="1">
    <source>
        <dbReference type="SAM" id="MobiDB-lite"/>
    </source>
</evidence>
<evidence type="ECO:0000313" key="3">
    <source>
        <dbReference type="EMBL" id="CDZ97049.1"/>
    </source>
</evidence>
<evidence type="ECO:0000259" key="2">
    <source>
        <dbReference type="Pfam" id="PF14634"/>
    </source>
</evidence>
<dbReference type="InterPro" id="IPR001841">
    <property type="entry name" value="Znf_RING"/>
</dbReference>
<feature type="compositionally biased region" description="Polar residues" evidence="1">
    <location>
        <begin position="280"/>
        <end position="292"/>
    </location>
</feature>
<proteinExistence type="predicted"/>
<feature type="region of interest" description="Disordered" evidence="1">
    <location>
        <begin position="160"/>
        <end position="401"/>
    </location>
</feature>